<evidence type="ECO:0000313" key="9">
    <source>
        <dbReference type="EMBL" id="SFM77013.1"/>
    </source>
</evidence>
<dbReference type="InterPro" id="IPR013785">
    <property type="entry name" value="Aldolase_TIM"/>
</dbReference>
<dbReference type="GO" id="GO:0043801">
    <property type="term" value="F:hexulose-6-phosphate synthase activity"/>
    <property type="evidence" value="ECO:0007669"/>
    <property type="project" value="UniProtKB-UniRule"/>
</dbReference>
<dbReference type="PANTHER" id="PTHR35039">
    <property type="entry name" value="3-KETO-L-GULONATE-6-PHOSPHATE DECARBOXYLASE SGBH-RELATED"/>
    <property type="match status" value="1"/>
</dbReference>
<dbReference type="InterPro" id="IPR014826">
    <property type="entry name" value="HCHO-activating_enzyme"/>
</dbReference>
<dbReference type="SUPFAM" id="SSF51366">
    <property type="entry name" value="Ribulose-phoshate binding barrel"/>
    <property type="match status" value="1"/>
</dbReference>
<gene>
    <name evidence="7" type="primary">fae-hps</name>
    <name evidence="9" type="ORF">SAMN04488696_2305</name>
</gene>
<feature type="binding site" evidence="7">
    <location>
        <position position="68"/>
    </location>
    <ligand>
        <name>substrate</name>
    </ligand>
</feature>
<dbReference type="InterPro" id="IPR041710">
    <property type="entry name" value="HPS/KGPDC"/>
</dbReference>
<comment type="catalytic activity">
    <reaction evidence="7">
        <text>D-ribulose 5-phosphate + formaldehyde = D-arabino-hex-3-ulose 6-phosphate</text>
        <dbReference type="Rhea" id="RHEA:25201"/>
        <dbReference type="ChEBI" id="CHEBI:16842"/>
        <dbReference type="ChEBI" id="CHEBI:58121"/>
        <dbReference type="ChEBI" id="CHEBI:58542"/>
        <dbReference type="EC" id="4.1.2.43"/>
    </reaction>
</comment>
<dbReference type="Gene3D" id="3.20.20.70">
    <property type="entry name" value="Aldolase class I"/>
    <property type="match status" value="1"/>
</dbReference>
<keyword evidence="1 7" id="KW-0456">Lyase</keyword>
<comment type="similarity">
    <text evidence="6">Belongs to the formaldehyde-activating enzyme family.</text>
</comment>
<dbReference type="AlphaFoldDB" id="A0A1I4TK37"/>
<dbReference type="NCBIfam" id="NF009833">
    <property type="entry name" value="PRK13307.1"/>
    <property type="match status" value="1"/>
</dbReference>
<evidence type="ECO:0000256" key="5">
    <source>
        <dbReference type="ARBA" id="ARBA00056998"/>
    </source>
</evidence>
<dbReference type="SMART" id="SM00934">
    <property type="entry name" value="OMPdecase"/>
    <property type="match status" value="1"/>
</dbReference>
<comment type="similarity">
    <text evidence="7">In the C-terminal section; belongs to the HPS/KGPDC family. HPS subfamily.</text>
</comment>
<dbReference type="FunFam" id="3.30.230.60:FF:000001">
    <property type="entry name" value="5,6,7,8-tetrahydromethanopterin hydro-lyase"/>
    <property type="match status" value="1"/>
</dbReference>
<dbReference type="EC" id="4.1.2.43" evidence="7"/>
<dbReference type="InterPro" id="IPR020568">
    <property type="entry name" value="Ribosomal_Su5_D2-typ_SF"/>
</dbReference>
<feature type="binding site" evidence="7">
    <location>
        <position position="19"/>
    </location>
    <ligand>
        <name>substrate</name>
    </ligand>
</feature>
<dbReference type="EMBL" id="FOUJ01000005">
    <property type="protein sequence ID" value="SFM77013.1"/>
    <property type="molecule type" value="Genomic_DNA"/>
</dbReference>
<dbReference type="GO" id="GO:0016836">
    <property type="term" value="F:hydro-lyase activity"/>
    <property type="evidence" value="ECO:0007669"/>
    <property type="project" value="UniProtKB-UniRule"/>
</dbReference>
<sequence length="392" mass="42211">MLLIGEALIGEAPELAHVDLMIGNKDGPVGQAFANGLTQLSAGHTPLLSVVRPNLPTKPATLIVPKVTVKNMDQASQIFGPAQAAVAKAVADALEEGAFGDLDVEDIVVVASVFIHPEATDYNRIYRYNYGATKLAVKRAVDGFPDIDTVLKEKDRMGHAIMGFKVSRLWNPPYLQVALDNPNLPVIQNIVKQIPKSDHVILEAGTPLIKRYGVDVISKLREIRPDAFIVADLKTLDTGNLEARMVADATADAIVVSALAPVATLNKAIEEAHKTGIYAIMDTLNCDDPVAVLKQLDVLPDVVELHRGIDIEETEHAWGNIDDIKALSPKILVAVAGGVRIDTMPAALKAGADVLVVGRAITNAKDVRQVAEKFIEGLNNPEIDQFRVMTDF</sequence>
<keyword evidence="3 7" id="KW-0119">Carbohydrate metabolism</keyword>
<dbReference type="Pfam" id="PF08714">
    <property type="entry name" value="Fae"/>
    <property type="match status" value="1"/>
</dbReference>
<dbReference type="Gene3D" id="3.30.230.60">
    <property type="entry name" value="Formaldehyde-activating enzyme"/>
    <property type="match status" value="1"/>
</dbReference>
<dbReference type="InterPro" id="IPR037075">
    <property type="entry name" value="HCHO-activating_enzyme_sf"/>
</dbReference>
<reference evidence="10" key="1">
    <citation type="submission" date="2016-10" db="EMBL/GenBank/DDBJ databases">
        <authorList>
            <person name="Varghese N."/>
            <person name="Submissions S."/>
        </authorList>
    </citation>
    <scope>NUCLEOTIDE SEQUENCE [LARGE SCALE GENOMIC DNA]</scope>
    <source>
        <strain evidence="10">Mob M</strain>
    </source>
</reference>
<dbReference type="SUPFAM" id="SSF54211">
    <property type="entry name" value="Ribosomal protein S5 domain 2-like"/>
    <property type="match status" value="1"/>
</dbReference>
<comment type="catalytic activity">
    <reaction evidence="4 7">
        <text>5,6,7,8-tetrahydromethanopterin + formaldehyde = 5,10-methylenetetrahydromethanopterin + H2O</text>
        <dbReference type="Rhea" id="RHEA:24678"/>
        <dbReference type="ChEBI" id="CHEBI:15377"/>
        <dbReference type="ChEBI" id="CHEBI:16842"/>
        <dbReference type="ChEBI" id="CHEBI:57818"/>
        <dbReference type="ChEBI" id="CHEBI:58103"/>
        <dbReference type="EC" id="4.2.1.147"/>
    </reaction>
</comment>
<comment type="pathway">
    <text evidence="7">Carbohydrate biosynthesis; D-ribose 5-phosphate biosynthesis.</text>
</comment>
<dbReference type="OrthoDB" id="64276at2157"/>
<evidence type="ECO:0000256" key="4">
    <source>
        <dbReference type="ARBA" id="ARBA00052457"/>
    </source>
</evidence>
<evidence type="ECO:0000259" key="8">
    <source>
        <dbReference type="SMART" id="SM00934"/>
    </source>
</evidence>
<feature type="active site" description="Proton donor" evidence="7">
    <location>
        <position position="17"/>
    </location>
</feature>
<dbReference type="PANTHER" id="PTHR35039:SF3">
    <property type="entry name" value="3-KETO-L-GULONATE-6-PHOSPHATE DECARBOXYLASE SGBH-RELATED"/>
    <property type="match status" value="1"/>
</dbReference>
<dbReference type="InterPro" id="IPR011060">
    <property type="entry name" value="RibuloseP-bd_barrel"/>
</dbReference>
<dbReference type="RefSeq" id="WP_091937069.1">
    <property type="nucleotide sequence ID" value="NZ_FOUJ01000005.1"/>
</dbReference>
<dbReference type="GO" id="GO:0006207">
    <property type="term" value="P:'de novo' pyrimidine nucleobase biosynthetic process"/>
    <property type="evidence" value="ECO:0007669"/>
    <property type="project" value="InterPro"/>
</dbReference>
<dbReference type="GO" id="GO:0033982">
    <property type="term" value="F:3-dehydro-L-gulonate-6-phosphate decarboxylase activity"/>
    <property type="evidence" value="ECO:0007669"/>
    <property type="project" value="TreeGrafter"/>
</dbReference>
<dbReference type="GO" id="GO:0019854">
    <property type="term" value="P:L-ascorbic acid catabolic process"/>
    <property type="evidence" value="ECO:0007669"/>
    <property type="project" value="TreeGrafter"/>
</dbReference>
<evidence type="ECO:0000256" key="7">
    <source>
        <dbReference type="HAMAP-Rule" id="MF_01268"/>
    </source>
</evidence>
<comment type="function">
    <text evidence="5 7">Catalyzes the condensation of formaldehyde with tetrahydromethanopterin (H(4)MPT) to 5,10-methylenetetrahydromethanopterin.</text>
</comment>
<dbReference type="CDD" id="cd04726">
    <property type="entry name" value="KGPDC_HPS"/>
    <property type="match status" value="1"/>
</dbReference>
<organism evidence="9 10">
    <name type="scientific">Methanolobus profundi</name>
    <dbReference type="NCBI Taxonomy" id="487685"/>
    <lineage>
        <taxon>Archaea</taxon>
        <taxon>Methanobacteriati</taxon>
        <taxon>Methanobacteriota</taxon>
        <taxon>Stenosarchaea group</taxon>
        <taxon>Methanomicrobia</taxon>
        <taxon>Methanosarcinales</taxon>
        <taxon>Methanosarcinaceae</taxon>
        <taxon>Methanolobus</taxon>
    </lineage>
</organism>
<evidence type="ECO:0000256" key="1">
    <source>
        <dbReference type="ARBA" id="ARBA00023239"/>
    </source>
</evidence>
<accession>A0A1I4TK37</accession>
<comment type="similarity">
    <text evidence="7">In the N-terminal section; belongs to the formaldehyde-activating enzyme family.</text>
</comment>
<keyword evidence="10" id="KW-1185">Reference proteome</keyword>
<dbReference type="GO" id="GO:0016840">
    <property type="term" value="F:carbon-nitrogen lyase activity"/>
    <property type="evidence" value="ECO:0007669"/>
    <property type="project" value="InterPro"/>
</dbReference>
<dbReference type="Proteomes" id="UP000198535">
    <property type="component" value="Unassembled WGS sequence"/>
</dbReference>
<feature type="binding site" evidence="7">
    <location>
        <position position="83"/>
    </location>
    <ligand>
        <name>substrate</name>
    </ligand>
</feature>
<dbReference type="InterPro" id="IPR001754">
    <property type="entry name" value="OMPdeCOase_dom"/>
</dbReference>
<dbReference type="HAMAP" id="MF_01268">
    <property type="entry name" value="Fae_Hps"/>
    <property type="match status" value="1"/>
</dbReference>
<evidence type="ECO:0000256" key="6">
    <source>
        <dbReference type="ARBA" id="ARBA00061519"/>
    </source>
</evidence>
<keyword evidence="2 7" id="KW-0511">Multifunctional enzyme</keyword>
<feature type="domain" description="Orotidine 5'-phosphate decarboxylase" evidence="8">
    <location>
        <begin position="174"/>
        <end position="374"/>
    </location>
</feature>
<proteinExistence type="inferred from homology"/>
<name>A0A1I4TK37_9EURY</name>
<dbReference type="FunFam" id="3.20.20.70:FF:000022">
    <property type="entry name" value="3-keto-L-gulonate-6-phosphate decarboxylase UlaD"/>
    <property type="match status" value="1"/>
</dbReference>
<dbReference type="GO" id="GO:0016051">
    <property type="term" value="P:carbohydrate biosynthetic process"/>
    <property type="evidence" value="ECO:0007669"/>
    <property type="project" value="UniProtKB-UniRule"/>
</dbReference>
<feature type="binding site" evidence="7">
    <location>
        <position position="66"/>
    </location>
    <ligand>
        <name>substrate</name>
    </ligand>
</feature>
<feature type="region of interest" description="3-hexulose-6-phosphate synthase" evidence="7">
    <location>
        <begin position="162"/>
        <end position="392"/>
    </location>
</feature>
<dbReference type="STRING" id="487685.SAMN04488696_2305"/>
<evidence type="ECO:0000256" key="3">
    <source>
        <dbReference type="ARBA" id="ARBA00023277"/>
    </source>
</evidence>
<feature type="binding site" evidence="7">
    <location>
        <position position="48"/>
    </location>
    <ligand>
        <name>substrate</name>
    </ligand>
</feature>
<dbReference type="UniPathway" id="UPA00293"/>
<dbReference type="EC" id="4.2.1.147" evidence="7"/>
<feature type="region of interest" description="Formaldehyde-activating enzyme" evidence="7">
    <location>
        <begin position="1"/>
        <end position="161"/>
    </location>
</feature>
<comment type="function">
    <text evidence="7">Catalyzes the reversible formation of ribulose-5-phosphate and formaldehyde from 3-hexulose-6-phosphate.</text>
</comment>
<protein>
    <recommendedName>
        <fullName evidence="7">Bifunctional enzyme Fae/Hps</fullName>
    </recommendedName>
    <domain>
        <recommendedName>
            <fullName evidence="7">5,6,7,8-tetrahydromethanopterin hydro-lyase</fullName>
            <ecNumber evidence="7">4.2.1.147</ecNumber>
        </recommendedName>
        <alternativeName>
            <fullName evidence="7">Formaldehyde-activating enzyme</fullName>
            <shortName evidence="7">Fae</shortName>
        </alternativeName>
    </domain>
    <domain>
        <recommendedName>
            <fullName evidence="7">3-hexulose-6-phosphate synthase</fullName>
            <shortName evidence="7">HPS</shortName>
            <ecNumber evidence="7">4.1.2.43</ecNumber>
        </recommendedName>
        <alternativeName>
            <fullName evidence="7">D-arabino-3-hexulose-6-phosphate formaldehyde lyase</fullName>
        </alternativeName>
    </domain>
</protein>
<dbReference type="Pfam" id="PF00215">
    <property type="entry name" value="OMPdecase"/>
    <property type="match status" value="1"/>
</dbReference>
<dbReference type="GO" id="GO:0004590">
    <property type="term" value="F:orotidine-5'-phosphate decarboxylase activity"/>
    <property type="evidence" value="ECO:0007669"/>
    <property type="project" value="InterPro"/>
</dbReference>
<evidence type="ECO:0000256" key="2">
    <source>
        <dbReference type="ARBA" id="ARBA00023268"/>
    </source>
</evidence>
<evidence type="ECO:0000313" key="10">
    <source>
        <dbReference type="Proteomes" id="UP000198535"/>
    </source>
</evidence>
<dbReference type="InterPro" id="IPR020868">
    <property type="entry name" value="Fae/Hps"/>
</dbReference>
<dbReference type="NCBIfam" id="TIGR03126">
    <property type="entry name" value="one_C_fae"/>
    <property type="match status" value="1"/>
</dbReference>